<sequence length="307" mass="35192">MKKGNSSMIETLLKNNEILSTVYQKKCFIPVHINSPNNVTQQQAAEIIENYNVFGFSIFQLNQPISNDMDLINLYKCLGLYQPFVPQIYQHDPEIYQKSGLNYIHRGQKKGNGERFHRAFQTTNNQKLHSDGTLEGIGQIKTSTLFCVNPAGEGGDNLIFNSVAAFFTLLKMSPNLACSMLEENALKRVDIGRTNRSSIGPAFKIENNKLISRFSMDNTCDWEYGFNQILNLRECFNQLNRFINLDSPYYTRIRLQRNQGLIMANHKISHGRTSYSETPDSQRKMIRGLFSNEPQLNHQVIHEINNA</sequence>
<dbReference type="SUPFAM" id="SSF51197">
    <property type="entry name" value="Clavaminate synthase-like"/>
    <property type="match status" value="1"/>
</dbReference>
<dbReference type="Pfam" id="PF02668">
    <property type="entry name" value="TauD"/>
    <property type="match status" value="1"/>
</dbReference>
<protein>
    <recommendedName>
        <fullName evidence="2">TauD/TfdA-like domain-containing protein</fullName>
    </recommendedName>
</protein>
<keyword evidence="1" id="KW-0560">Oxidoreductase</keyword>
<evidence type="ECO:0000256" key="1">
    <source>
        <dbReference type="ARBA" id="ARBA00023002"/>
    </source>
</evidence>
<name>U6SIS8_9BACI</name>
<evidence type="ECO:0000313" key="4">
    <source>
        <dbReference type="Proteomes" id="UP000017170"/>
    </source>
</evidence>
<dbReference type="InterPro" id="IPR042098">
    <property type="entry name" value="TauD-like_sf"/>
</dbReference>
<dbReference type="Gene3D" id="3.60.130.10">
    <property type="entry name" value="Clavaminate synthase-like"/>
    <property type="match status" value="1"/>
</dbReference>
<reference evidence="3 4" key="1">
    <citation type="journal article" date="2013" name="Genome Announc.">
        <title>Genome Sequence of the Extreme Obligate Alkaliphile Bacillus marmarensis Strain DSM 21297.</title>
        <authorList>
            <person name="Wernick D.G."/>
            <person name="Choi K.Y."/>
            <person name="Tat C.A."/>
            <person name="Lafontaine Rivera J.G."/>
            <person name="Liao J.C."/>
        </authorList>
    </citation>
    <scope>NUCLEOTIDE SEQUENCE [LARGE SCALE GENOMIC DNA]</scope>
    <source>
        <strain evidence="3 4">DSM 21297</strain>
    </source>
</reference>
<proteinExistence type="predicted"/>
<gene>
    <name evidence="3" type="ORF">A33I_20600</name>
</gene>
<evidence type="ECO:0000313" key="3">
    <source>
        <dbReference type="EMBL" id="ERN51282.1"/>
    </source>
</evidence>
<organism evidence="3 4">
    <name type="scientific">Alkalihalophilus marmarensis DSM 21297</name>
    <dbReference type="NCBI Taxonomy" id="1188261"/>
    <lineage>
        <taxon>Bacteria</taxon>
        <taxon>Bacillati</taxon>
        <taxon>Bacillota</taxon>
        <taxon>Bacilli</taxon>
        <taxon>Bacillales</taxon>
        <taxon>Bacillaceae</taxon>
        <taxon>Alkalihalophilus</taxon>
    </lineage>
</organism>
<dbReference type="PATRIC" id="fig|1188261.3.peg.3839"/>
<keyword evidence="4" id="KW-1185">Reference proteome</keyword>
<dbReference type="Proteomes" id="UP000017170">
    <property type="component" value="Unassembled WGS sequence"/>
</dbReference>
<evidence type="ECO:0000259" key="2">
    <source>
        <dbReference type="Pfam" id="PF02668"/>
    </source>
</evidence>
<dbReference type="EMBL" id="ATAE01000065">
    <property type="protein sequence ID" value="ERN51282.1"/>
    <property type="molecule type" value="Genomic_DNA"/>
</dbReference>
<accession>U6SIS8</accession>
<dbReference type="AlphaFoldDB" id="U6SIS8"/>
<dbReference type="InterPro" id="IPR003819">
    <property type="entry name" value="TauD/TfdA-like"/>
</dbReference>
<comment type="caution">
    <text evidence="3">The sequence shown here is derived from an EMBL/GenBank/DDBJ whole genome shotgun (WGS) entry which is preliminary data.</text>
</comment>
<feature type="domain" description="TauD/TfdA-like" evidence="2">
    <location>
        <begin position="31"/>
        <end position="287"/>
    </location>
</feature>
<dbReference type="GO" id="GO:0016491">
    <property type="term" value="F:oxidoreductase activity"/>
    <property type="evidence" value="ECO:0007669"/>
    <property type="project" value="UniProtKB-KW"/>
</dbReference>
<dbReference type="RefSeq" id="WP_022629824.1">
    <property type="nucleotide sequence ID" value="NZ_ATAE01000065.1"/>
</dbReference>